<evidence type="ECO:0000256" key="9">
    <source>
        <dbReference type="ARBA" id="ARBA00023167"/>
    </source>
</evidence>
<dbReference type="CDD" id="cd00537">
    <property type="entry name" value="MTHFR"/>
    <property type="match status" value="1"/>
</dbReference>
<evidence type="ECO:0000256" key="12">
    <source>
        <dbReference type="RuleBase" id="RU003862"/>
    </source>
</evidence>
<evidence type="ECO:0000256" key="4">
    <source>
        <dbReference type="ARBA" id="ARBA00022605"/>
    </source>
</evidence>
<reference evidence="13 14" key="1">
    <citation type="submission" date="2020-02" db="EMBL/GenBank/DDBJ databases">
        <title>complete genome sequence of Rhodobacteraceae bacterium.</title>
        <authorList>
            <person name="Park J."/>
            <person name="Kim Y.-S."/>
            <person name="Kim K.-H."/>
        </authorList>
    </citation>
    <scope>NUCLEOTIDE SEQUENCE [LARGE SCALE GENOMIC DNA]</scope>
    <source>
        <strain evidence="13 14">RR4-56</strain>
    </source>
</reference>
<keyword evidence="8" id="KW-0520">NAD</keyword>
<comment type="pathway">
    <text evidence="2 12">One-carbon metabolism; tetrahydrofolate interconversion.</text>
</comment>
<evidence type="ECO:0000256" key="8">
    <source>
        <dbReference type="ARBA" id="ARBA00023027"/>
    </source>
</evidence>
<evidence type="ECO:0000256" key="6">
    <source>
        <dbReference type="ARBA" id="ARBA00022827"/>
    </source>
</evidence>
<evidence type="ECO:0000256" key="5">
    <source>
        <dbReference type="ARBA" id="ARBA00022630"/>
    </source>
</evidence>
<proteinExistence type="inferred from homology"/>
<dbReference type="InterPro" id="IPR003171">
    <property type="entry name" value="Mehydrof_redctse-like"/>
</dbReference>
<dbReference type="InterPro" id="IPR004620">
    <property type="entry name" value="MTHF_reductase_bac"/>
</dbReference>
<evidence type="ECO:0000256" key="7">
    <source>
        <dbReference type="ARBA" id="ARBA00023002"/>
    </source>
</evidence>
<keyword evidence="7 12" id="KW-0560">Oxidoreductase</keyword>
<dbReference type="InterPro" id="IPR029041">
    <property type="entry name" value="FAD-linked_oxidoreductase-like"/>
</dbReference>
<dbReference type="KEGG" id="hdh:G5B40_00875"/>
<dbReference type="GO" id="GO:0005829">
    <property type="term" value="C:cytosol"/>
    <property type="evidence" value="ECO:0007669"/>
    <property type="project" value="InterPro"/>
</dbReference>
<dbReference type="Pfam" id="PF02219">
    <property type="entry name" value="MTHFR"/>
    <property type="match status" value="1"/>
</dbReference>
<name>A0A7L5BTL2_9RHOB</name>
<dbReference type="UniPathway" id="UPA00193"/>
<accession>A0A7L5BTL2</accession>
<organism evidence="13 14">
    <name type="scientific">Pikeienuella piscinae</name>
    <dbReference type="NCBI Taxonomy" id="2748098"/>
    <lineage>
        <taxon>Bacteria</taxon>
        <taxon>Pseudomonadati</taxon>
        <taxon>Pseudomonadota</taxon>
        <taxon>Alphaproteobacteria</taxon>
        <taxon>Rhodobacterales</taxon>
        <taxon>Paracoccaceae</taxon>
        <taxon>Pikeienuella</taxon>
    </lineage>
</organism>
<evidence type="ECO:0000256" key="2">
    <source>
        <dbReference type="ARBA" id="ARBA00004777"/>
    </source>
</evidence>
<keyword evidence="9" id="KW-0486">Methionine biosynthesis</keyword>
<keyword evidence="5 12" id="KW-0285">Flavoprotein</keyword>
<keyword evidence="14" id="KW-1185">Reference proteome</keyword>
<keyword evidence="4" id="KW-0028">Amino-acid biosynthesis</keyword>
<dbReference type="Gene3D" id="3.20.20.220">
    <property type="match status" value="1"/>
</dbReference>
<evidence type="ECO:0000256" key="3">
    <source>
        <dbReference type="ARBA" id="ARBA00006743"/>
    </source>
</evidence>
<protein>
    <recommendedName>
        <fullName evidence="12">Methylenetetrahydrofolate reductase</fullName>
        <ecNumber evidence="12">1.5.1.54</ecNumber>
    </recommendedName>
</protein>
<dbReference type="EC" id="1.5.1.54" evidence="12"/>
<evidence type="ECO:0000313" key="14">
    <source>
        <dbReference type="Proteomes" id="UP000503336"/>
    </source>
</evidence>
<comment type="pathway">
    <text evidence="10">Amino-acid biosynthesis; L-methionine biosynthesis via de novo pathway.</text>
</comment>
<comment type="cofactor">
    <cofactor evidence="1 12">
        <name>FAD</name>
        <dbReference type="ChEBI" id="CHEBI:57692"/>
    </cofactor>
</comment>
<keyword evidence="6 12" id="KW-0274">FAD</keyword>
<dbReference type="AlphaFoldDB" id="A0A7L5BTL2"/>
<dbReference type="GO" id="GO:0106312">
    <property type="term" value="F:methylenetetrahydrofolate reductase (NADH) activity"/>
    <property type="evidence" value="ECO:0007669"/>
    <property type="project" value="UniProtKB-EC"/>
</dbReference>
<dbReference type="GO" id="GO:0009086">
    <property type="term" value="P:methionine biosynthetic process"/>
    <property type="evidence" value="ECO:0007669"/>
    <property type="project" value="UniProtKB-KW"/>
</dbReference>
<dbReference type="NCBIfam" id="TIGR00676">
    <property type="entry name" value="fadh2"/>
    <property type="match status" value="1"/>
</dbReference>
<dbReference type="Proteomes" id="UP000503336">
    <property type="component" value="Chromosome"/>
</dbReference>
<dbReference type="GO" id="GO:0071949">
    <property type="term" value="F:FAD binding"/>
    <property type="evidence" value="ECO:0007669"/>
    <property type="project" value="TreeGrafter"/>
</dbReference>
<dbReference type="PANTHER" id="PTHR45754:SF3">
    <property type="entry name" value="METHYLENETETRAHYDROFOLATE REDUCTASE (NADPH)"/>
    <property type="match status" value="1"/>
</dbReference>
<dbReference type="SUPFAM" id="SSF51730">
    <property type="entry name" value="FAD-linked oxidoreductase"/>
    <property type="match status" value="1"/>
</dbReference>
<sequence length="294" mass="31718">MTSSTPSISFEFFPPKGPKGAMRLWRSVERLAPLGPRFVSVTYGAGGSTRERTVAAIHTIRDRARLDVAGHLTCVGATRDETLAVARTYAKLGCRRIVALRGDAAAGDNGFRPHPGGFEGSEELIRALKAEGRFHVTVGAYPEPHPEAAHDGADVDHLKRKFDAGADDAISQFFFDVETFLRFRDRCVAAGIEKPIHPGVLPIENFARMQVFAARCGASVPDWMKTAYANAEAADAVDLLSISVASEMCDTLRREGAGHIHLYTLNNPDLPYQVCQALGVEVKPMRIAAAGGCA</sequence>
<gene>
    <name evidence="13" type="primary">metF</name>
    <name evidence="13" type="ORF">G5B40_00875</name>
</gene>
<evidence type="ECO:0000256" key="1">
    <source>
        <dbReference type="ARBA" id="ARBA00001974"/>
    </source>
</evidence>
<comment type="catalytic activity">
    <reaction evidence="11">
        <text>(6S)-5-methyl-5,6,7,8-tetrahydrofolate + NAD(+) = (6R)-5,10-methylene-5,6,7,8-tetrahydrofolate + NADH + H(+)</text>
        <dbReference type="Rhea" id="RHEA:19821"/>
        <dbReference type="ChEBI" id="CHEBI:15378"/>
        <dbReference type="ChEBI" id="CHEBI:15636"/>
        <dbReference type="ChEBI" id="CHEBI:18608"/>
        <dbReference type="ChEBI" id="CHEBI:57540"/>
        <dbReference type="ChEBI" id="CHEBI:57945"/>
        <dbReference type="EC" id="1.5.1.54"/>
    </reaction>
    <physiologicalReaction direction="right-to-left" evidence="11">
        <dbReference type="Rhea" id="RHEA:19823"/>
    </physiologicalReaction>
</comment>
<dbReference type="GO" id="GO:0035999">
    <property type="term" value="P:tetrahydrofolate interconversion"/>
    <property type="evidence" value="ECO:0007669"/>
    <property type="project" value="UniProtKB-UniPathway"/>
</dbReference>
<dbReference type="PANTHER" id="PTHR45754">
    <property type="entry name" value="METHYLENETETRAHYDROFOLATE REDUCTASE"/>
    <property type="match status" value="1"/>
</dbReference>
<dbReference type="EMBL" id="CP049056">
    <property type="protein sequence ID" value="QIE54123.1"/>
    <property type="molecule type" value="Genomic_DNA"/>
</dbReference>
<evidence type="ECO:0000256" key="11">
    <source>
        <dbReference type="ARBA" id="ARBA00048628"/>
    </source>
</evidence>
<evidence type="ECO:0000256" key="10">
    <source>
        <dbReference type="ARBA" id="ARBA00034478"/>
    </source>
</evidence>
<evidence type="ECO:0000313" key="13">
    <source>
        <dbReference type="EMBL" id="QIE54123.1"/>
    </source>
</evidence>
<dbReference type="RefSeq" id="WP_165093860.1">
    <property type="nucleotide sequence ID" value="NZ_CP049056.1"/>
</dbReference>
<comment type="similarity">
    <text evidence="3 12">Belongs to the methylenetetrahydrofolate reductase family.</text>
</comment>